<dbReference type="EMBL" id="QYUP01000103">
    <property type="protein sequence ID" value="RJG16969.1"/>
    <property type="molecule type" value="Genomic_DNA"/>
</dbReference>
<dbReference type="Proteomes" id="UP000284006">
    <property type="component" value="Unassembled WGS sequence"/>
</dbReference>
<reference evidence="3 4" key="1">
    <citation type="submission" date="2018-09" db="EMBL/GenBank/DDBJ databases">
        <authorList>
            <person name="Zhu H."/>
        </authorList>
    </citation>
    <scope>NUCLEOTIDE SEQUENCE [LARGE SCALE GENOMIC DNA]</scope>
    <source>
        <strain evidence="3 4">K1S02-61</strain>
    </source>
</reference>
<keyword evidence="1" id="KW-0732">Signal</keyword>
<dbReference type="AlphaFoldDB" id="A0A418XW16"/>
<evidence type="ECO:0000256" key="1">
    <source>
        <dbReference type="ARBA" id="ARBA00022729"/>
    </source>
</evidence>
<dbReference type="OrthoDB" id="5294487at2"/>
<dbReference type="Pfam" id="PF04972">
    <property type="entry name" value="BON"/>
    <property type="match status" value="2"/>
</dbReference>
<dbReference type="InterPro" id="IPR007055">
    <property type="entry name" value="BON_dom"/>
</dbReference>
<dbReference type="InterPro" id="IPR051686">
    <property type="entry name" value="Lipoprotein_DolP"/>
</dbReference>
<dbReference type="PANTHER" id="PTHR34606:SF4">
    <property type="entry name" value="OUTER MEMBRANE LIPOPROTEIN DOLP"/>
    <property type="match status" value="1"/>
</dbReference>
<dbReference type="SMART" id="SM00749">
    <property type="entry name" value="BON"/>
    <property type="match status" value="2"/>
</dbReference>
<protein>
    <submittedName>
        <fullName evidence="3">BON domain-containing protein</fullName>
    </submittedName>
</protein>
<keyword evidence="4" id="KW-1185">Reference proteome</keyword>
<name>A0A418XW16_9BURK</name>
<feature type="domain" description="BON" evidence="2">
    <location>
        <begin position="129"/>
        <end position="202"/>
    </location>
</feature>
<gene>
    <name evidence="3" type="ORF">D3872_10555</name>
</gene>
<accession>A0A418XW16</accession>
<organism evidence="3 4">
    <name type="scientific">Massilia cavernae</name>
    <dbReference type="NCBI Taxonomy" id="2320864"/>
    <lineage>
        <taxon>Bacteria</taxon>
        <taxon>Pseudomonadati</taxon>
        <taxon>Pseudomonadota</taxon>
        <taxon>Betaproteobacteria</taxon>
        <taxon>Burkholderiales</taxon>
        <taxon>Oxalobacteraceae</taxon>
        <taxon>Telluria group</taxon>
        <taxon>Massilia</taxon>
    </lineage>
</organism>
<evidence type="ECO:0000313" key="3">
    <source>
        <dbReference type="EMBL" id="RJG16969.1"/>
    </source>
</evidence>
<dbReference type="InterPro" id="IPR014004">
    <property type="entry name" value="Transpt-assoc_nodulatn_dom_bac"/>
</dbReference>
<dbReference type="Gene3D" id="3.30.1340.30">
    <property type="match status" value="1"/>
</dbReference>
<dbReference type="PROSITE" id="PS51257">
    <property type="entry name" value="PROKAR_LIPOPROTEIN"/>
    <property type="match status" value="1"/>
</dbReference>
<dbReference type="RefSeq" id="WP_119810731.1">
    <property type="nucleotide sequence ID" value="NZ_QYUP01000103.1"/>
</dbReference>
<proteinExistence type="predicted"/>
<dbReference type="PANTHER" id="PTHR34606">
    <property type="entry name" value="BON DOMAIN-CONTAINING PROTEIN"/>
    <property type="match status" value="1"/>
</dbReference>
<feature type="domain" description="BON" evidence="2">
    <location>
        <begin position="51"/>
        <end position="120"/>
    </location>
</feature>
<sequence length="212" mass="22137">MNKQGLSLHPLAKALACVALLGSLSGCVGLVAGGAVMTAVSANDRRTLGAQTEDKAIAVKGEMKANNITGADGHVNVTSFNRRVLLTGEVRDAAMKAAVERDIRAIDGVTLVVNELEAAPPSKYTSRSNDALITTKVKASLVDMQTVSAASFKVVTERGNVYLMGRVTPREAQVATDVARGVSGVQKVVRVFEYLNDIDLKALPAATEATGS</sequence>
<dbReference type="PROSITE" id="PS50914">
    <property type="entry name" value="BON"/>
    <property type="match status" value="2"/>
</dbReference>
<evidence type="ECO:0000313" key="4">
    <source>
        <dbReference type="Proteomes" id="UP000284006"/>
    </source>
</evidence>
<evidence type="ECO:0000259" key="2">
    <source>
        <dbReference type="PROSITE" id="PS50914"/>
    </source>
</evidence>
<comment type="caution">
    <text evidence="3">The sequence shown here is derived from an EMBL/GenBank/DDBJ whole genome shotgun (WGS) entry which is preliminary data.</text>
</comment>